<dbReference type="AlphaFoldDB" id="A0A812IJ36"/>
<comment type="caution">
    <text evidence="2">The sequence shown here is derived from an EMBL/GenBank/DDBJ whole genome shotgun (WGS) entry which is preliminary data.</text>
</comment>
<organism evidence="2 3">
    <name type="scientific">Symbiodinium natans</name>
    <dbReference type="NCBI Taxonomy" id="878477"/>
    <lineage>
        <taxon>Eukaryota</taxon>
        <taxon>Sar</taxon>
        <taxon>Alveolata</taxon>
        <taxon>Dinophyceae</taxon>
        <taxon>Suessiales</taxon>
        <taxon>Symbiodiniaceae</taxon>
        <taxon>Symbiodinium</taxon>
    </lineage>
</organism>
<protein>
    <submittedName>
        <fullName evidence="2">Uncharacterized protein</fullName>
    </submittedName>
</protein>
<keyword evidence="3" id="KW-1185">Reference proteome</keyword>
<dbReference type="Proteomes" id="UP000604046">
    <property type="component" value="Unassembled WGS sequence"/>
</dbReference>
<proteinExistence type="predicted"/>
<feature type="region of interest" description="Disordered" evidence="1">
    <location>
        <begin position="115"/>
        <end position="135"/>
    </location>
</feature>
<feature type="compositionally biased region" description="Polar residues" evidence="1">
    <location>
        <begin position="124"/>
        <end position="135"/>
    </location>
</feature>
<reference evidence="2" key="1">
    <citation type="submission" date="2021-02" db="EMBL/GenBank/DDBJ databases">
        <authorList>
            <person name="Dougan E. K."/>
            <person name="Rhodes N."/>
            <person name="Thang M."/>
            <person name="Chan C."/>
        </authorList>
    </citation>
    <scope>NUCLEOTIDE SEQUENCE</scope>
</reference>
<evidence type="ECO:0000256" key="1">
    <source>
        <dbReference type="SAM" id="MobiDB-lite"/>
    </source>
</evidence>
<name>A0A812IJ36_9DINO</name>
<accession>A0A812IJ36</accession>
<dbReference type="EMBL" id="CAJNDS010000258">
    <property type="protein sequence ID" value="CAE7034932.1"/>
    <property type="molecule type" value="Genomic_DNA"/>
</dbReference>
<evidence type="ECO:0000313" key="3">
    <source>
        <dbReference type="Proteomes" id="UP000604046"/>
    </source>
</evidence>
<evidence type="ECO:0000313" key="2">
    <source>
        <dbReference type="EMBL" id="CAE7034932.1"/>
    </source>
</evidence>
<sequence>MQIAEAPALATAGSPLGGTAISLFGVVQEERYRGVPQSELDRLDRIDPEVDEANAMLVESFLNVKRSLGSEAPSESRRELSQSSSSRPRGIEQGSDSSFQKAGYQVLCSLPPAPLPRDPLESAYSCSTGAGRSDV</sequence>
<gene>
    <name evidence="2" type="ORF">SNAT2548_LOCUS4222</name>
</gene>
<dbReference type="OrthoDB" id="440593at2759"/>
<feature type="region of interest" description="Disordered" evidence="1">
    <location>
        <begin position="67"/>
        <end position="98"/>
    </location>
</feature>